<dbReference type="InterPro" id="IPR006140">
    <property type="entry name" value="D-isomer_DH_NAD-bd"/>
</dbReference>
<dbReference type="InterPro" id="IPR029752">
    <property type="entry name" value="D-isomer_DH_CS1"/>
</dbReference>
<evidence type="ECO:0000313" key="7">
    <source>
        <dbReference type="Proteomes" id="UP000551878"/>
    </source>
</evidence>
<feature type="domain" description="D-isomer specific 2-hydroxyacid dehydrogenase NAD-binding" evidence="5">
    <location>
        <begin position="111"/>
        <end position="289"/>
    </location>
</feature>
<dbReference type="CDD" id="cd05301">
    <property type="entry name" value="GDH"/>
    <property type="match status" value="1"/>
</dbReference>
<protein>
    <submittedName>
        <fullName evidence="6">Glyoxylate reductase</fullName>
        <ecNumber evidence="6">1.1.1.26</ecNumber>
    </submittedName>
</protein>
<dbReference type="InterPro" id="IPR029753">
    <property type="entry name" value="D-isomer_DH_CS"/>
</dbReference>
<dbReference type="AlphaFoldDB" id="A0A840QQG6"/>
<keyword evidence="7" id="KW-1185">Reference proteome</keyword>
<dbReference type="GO" id="GO:0016618">
    <property type="term" value="F:hydroxypyruvate reductase [NAD(P)H] activity"/>
    <property type="evidence" value="ECO:0007669"/>
    <property type="project" value="TreeGrafter"/>
</dbReference>
<dbReference type="PROSITE" id="PS00065">
    <property type="entry name" value="D_2_HYDROXYACID_DH_1"/>
    <property type="match status" value="1"/>
</dbReference>
<dbReference type="Gene3D" id="3.40.50.720">
    <property type="entry name" value="NAD(P)-binding Rossmann-like Domain"/>
    <property type="match status" value="2"/>
</dbReference>
<accession>A0A840QQG6</accession>
<dbReference type="InterPro" id="IPR006139">
    <property type="entry name" value="D-isomer_2_OHA_DH_cat_dom"/>
</dbReference>
<name>A0A840QQG6_9BACI</name>
<reference evidence="6 7" key="1">
    <citation type="submission" date="2020-08" db="EMBL/GenBank/DDBJ databases">
        <title>Genomic Encyclopedia of Type Strains, Phase IV (KMG-IV): sequencing the most valuable type-strain genomes for metagenomic binning, comparative biology and taxonomic classification.</title>
        <authorList>
            <person name="Goeker M."/>
        </authorList>
    </citation>
    <scope>NUCLEOTIDE SEQUENCE [LARGE SCALE GENOMIC DNA]</scope>
    <source>
        <strain evidence="6 7">DSM 24696</strain>
    </source>
</reference>
<evidence type="ECO:0000256" key="1">
    <source>
        <dbReference type="ARBA" id="ARBA00005854"/>
    </source>
</evidence>
<dbReference type="GO" id="GO:0047964">
    <property type="term" value="F:glyoxylate reductase (NADH) activity"/>
    <property type="evidence" value="ECO:0007669"/>
    <property type="project" value="UniProtKB-EC"/>
</dbReference>
<dbReference type="InterPro" id="IPR036291">
    <property type="entry name" value="NAD(P)-bd_dom_sf"/>
</dbReference>
<dbReference type="SUPFAM" id="SSF52283">
    <property type="entry name" value="Formate/glycerate dehydrogenase catalytic domain-like"/>
    <property type="match status" value="1"/>
</dbReference>
<dbReference type="PANTHER" id="PTHR10996">
    <property type="entry name" value="2-HYDROXYACID DEHYDROGENASE-RELATED"/>
    <property type="match status" value="1"/>
</dbReference>
<dbReference type="FunFam" id="3.40.50.720:FF:000462">
    <property type="entry name" value="Glyoxylate reductase (NADP+)"/>
    <property type="match status" value="1"/>
</dbReference>
<dbReference type="GO" id="GO:0051287">
    <property type="term" value="F:NAD binding"/>
    <property type="evidence" value="ECO:0007669"/>
    <property type="project" value="InterPro"/>
</dbReference>
<sequence length="327" mass="35928">MEKPYVFITRKVPEETVKPLEDIATVHMWSSEEEPVPPDVLLEEAKHADALYTMLSERIDDSLLEQADNLKVIANLAVGYDNIDISAATKRGIAVCNTPDILSDTTADLTFSLLMATARRIVEAAQYIKNDQWKNWSPLLMAGTDIHHKTIGIVGMGRIGSAVAKRATGFDMEILYHNRSRKREVEDQLGATYASFDQLIQKSDYVVCLAPLTDETRDMFNQETFSKMKSSAIFINASRGQVVDETALYEALSNQVIAAAGLDVFREEPIASDHPLLGLDNVVALPHIGSASLETRYGMANLASRNIAAVLSGRTPEAIVNDSVLTS</sequence>
<dbReference type="GO" id="GO:0005829">
    <property type="term" value="C:cytosol"/>
    <property type="evidence" value="ECO:0007669"/>
    <property type="project" value="TreeGrafter"/>
</dbReference>
<evidence type="ECO:0000256" key="2">
    <source>
        <dbReference type="ARBA" id="ARBA00023002"/>
    </source>
</evidence>
<dbReference type="EMBL" id="JACHHB010000006">
    <property type="protein sequence ID" value="MBB5173547.1"/>
    <property type="molecule type" value="Genomic_DNA"/>
</dbReference>
<keyword evidence="2 3" id="KW-0560">Oxidoreductase</keyword>
<evidence type="ECO:0000259" key="4">
    <source>
        <dbReference type="Pfam" id="PF00389"/>
    </source>
</evidence>
<gene>
    <name evidence="6" type="ORF">HNQ41_001734</name>
</gene>
<evidence type="ECO:0000259" key="5">
    <source>
        <dbReference type="Pfam" id="PF02826"/>
    </source>
</evidence>
<proteinExistence type="inferred from homology"/>
<dbReference type="RefSeq" id="WP_184663987.1">
    <property type="nucleotide sequence ID" value="NZ_JACHHB010000006.1"/>
</dbReference>
<dbReference type="Pfam" id="PF02826">
    <property type="entry name" value="2-Hacid_dh_C"/>
    <property type="match status" value="1"/>
</dbReference>
<organism evidence="6 7">
    <name type="scientific">Texcoconibacillus texcoconensis</name>
    <dbReference type="NCBI Taxonomy" id="1095777"/>
    <lineage>
        <taxon>Bacteria</taxon>
        <taxon>Bacillati</taxon>
        <taxon>Bacillota</taxon>
        <taxon>Bacilli</taxon>
        <taxon>Bacillales</taxon>
        <taxon>Bacillaceae</taxon>
        <taxon>Texcoconibacillus</taxon>
    </lineage>
</organism>
<dbReference type="PROSITE" id="PS00671">
    <property type="entry name" value="D_2_HYDROXYACID_DH_3"/>
    <property type="match status" value="1"/>
</dbReference>
<feature type="domain" description="D-isomer specific 2-hydroxyacid dehydrogenase catalytic" evidence="4">
    <location>
        <begin position="6"/>
        <end position="321"/>
    </location>
</feature>
<evidence type="ECO:0000313" key="6">
    <source>
        <dbReference type="EMBL" id="MBB5173547.1"/>
    </source>
</evidence>
<dbReference type="InterPro" id="IPR050223">
    <property type="entry name" value="D-isomer_2-hydroxyacid_DH"/>
</dbReference>
<dbReference type="SUPFAM" id="SSF51735">
    <property type="entry name" value="NAD(P)-binding Rossmann-fold domains"/>
    <property type="match status" value="1"/>
</dbReference>
<comment type="caution">
    <text evidence="6">The sequence shown here is derived from an EMBL/GenBank/DDBJ whole genome shotgun (WGS) entry which is preliminary data.</text>
</comment>
<dbReference type="GO" id="GO:0030267">
    <property type="term" value="F:glyoxylate reductase (NADPH) activity"/>
    <property type="evidence" value="ECO:0007669"/>
    <property type="project" value="TreeGrafter"/>
</dbReference>
<evidence type="ECO:0000256" key="3">
    <source>
        <dbReference type="RuleBase" id="RU003719"/>
    </source>
</evidence>
<dbReference type="EC" id="1.1.1.26" evidence="6"/>
<comment type="similarity">
    <text evidence="1 3">Belongs to the D-isomer specific 2-hydroxyacid dehydrogenase family.</text>
</comment>
<dbReference type="Pfam" id="PF00389">
    <property type="entry name" value="2-Hacid_dh"/>
    <property type="match status" value="1"/>
</dbReference>
<dbReference type="PANTHER" id="PTHR10996:SF283">
    <property type="entry name" value="GLYOXYLATE_HYDROXYPYRUVATE REDUCTASE B"/>
    <property type="match status" value="1"/>
</dbReference>
<dbReference type="Proteomes" id="UP000551878">
    <property type="component" value="Unassembled WGS sequence"/>
</dbReference>